<feature type="transmembrane region" description="Helical" evidence="6">
    <location>
        <begin position="131"/>
        <end position="155"/>
    </location>
</feature>
<feature type="transmembrane region" description="Helical" evidence="6">
    <location>
        <begin position="229"/>
        <end position="258"/>
    </location>
</feature>
<feature type="domain" description="Phosphatidylglycerol lysyltransferase C-terminal" evidence="7">
    <location>
        <begin position="344"/>
        <end position="559"/>
    </location>
</feature>
<dbReference type="GO" id="GO:0005886">
    <property type="term" value="C:plasma membrane"/>
    <property type="evidence" value="ECO:0007669"/>
    <property type="project" value="UniProtKB-SubCell"/>
</dbReference>
<feature type="transmembrane region" description="Helical" evidence="6">
    <location>
        <begin position="90"/>
        <end position="110"/>
    </location>
</feature>
<organism evidence="8 9">
    <name type="scientific">Yoonia maritima</name>
    <dbReference type="NCBI Taxonomy" id="1435347"/>
    <lineage>
        <taxon>Bacteria</taxon>
        <taxon>Pseudomonadati</taxon>
        <taxon>Pseudomonadota</taxon>
        <taxon>Alphaproteobacteria</taxon>
        <taxon>Rhodobacterales</taxon>
        <taxon>Paracoccaceae</taxon>
        <taxon>Yoonia</taxon>
    </lineage>
</organism>
<evidence type="ECO:0000256" key="1">
    <source>
        <dbReference type="ARBA" id="ARBA00004651"/>
    </source>
</evidence>
<keyword evidence="9" id="KW-1185">Reference proteome</keyword>
<gene>
    <name evidence="8" type="ORF">CLV80_10343</name>
</gene>
<dbReference type="Gene3D" id="3.40.630.30">
    <property type="match status" value="1"/>
</dbReference>
<keyword evidence="5 6" id="KW-0472">Membrane</keyword>
<evidence type="ECO:0000313" key="9">
    <source>
        <dbReference type="Proteomes" id="UP000238007"/>
    </source>
</evidence>
<reference evidence="8 9" key="1">
    <citation type="submission" date="2018-03" db="EMBL/GenBank/DDBJ databases">
        <title>Genomic Encyclopedia of Archaeal and Bacterial Type Strains, Phase II (KMG-II): from individual species to whole genera.</title>
        <authorList>
            <person name="Goeker M."/>
        </authorList>
    </citation>
    <scope>NUCLEOTIDE SEQUENCE [LARGE SCALE GENOMIC DNA]</scope>
    <source>
        <strain evidence="8 9">DSM 101533</strain>
    </source>
</reference>
<evidence type="ECO:0000259" key="7">
    <source>
        <dbReference type="Pfam" id="PF09924"/>
    </source>
</evidence>
<evidence type="ECO:0000256" key="5">
    <source>
        <dbReference type="ARBA" id="ARBA00023136"/>
    </source>
</evidence>
<dbReference type="Proteomes" id="UP000238007">
    <property type="component" value="Unassembled WGS sequence"/>
</dbReference>
<dbReference type="InterPro" id="IPR051211">
    <property type="entry name" value="PG_lysyltransferase"/>
</dbReference>
<accession>A0A2T0W179</accession>
<dbReference type="AlphaFoldDB" id="A0A2T0W179"/>
<dbReference type="GO" id="GO:0055091">
    <property type="term" value="P:phospholipid homeostasis"/>
    <property type="evidence" value="ECO:0007669"/>
    <property type="project" value="TreeGrafter"/>
</dbReference>
<dbReference type="OrthoDB" id="145485at2"/>
<dbReference type="Pfam" id="PF09924">
    <property type="entry name" value="LPG_synthase_C"/>
    <property type="match status" value="1"/>
</dbReference>
<dbReference type="SUPFAM" id="SSF55729">
    <property type="entry name" value="Acyl-CoA N-acyltransferases (Nat)"/>
    <property type="match status" value="1"/>
</dbReference>
<evidence type="ECO:0000313" key="8">
    <source>
        <dbReference type="EMBL" id="PRY78720.1"/>
    </source>
</evidence>
<keyword evidence="2" id="KW-1003">Cell membrane</keyword>
<dbReference type="PANTHER" id="PTHR34697:SF2">
    <property type="entry name" value="PHOSPHATIDYLGLYCEROL LYSYLTRANSFERASE"/>
    <property type="match status" value="1"/>
</dbReference>
<comment type="caution">
    <text evidence="8">The sequence shown here is derived from an EMBL/GenBank/DDBJ whole genome shotgun (WGS) entry which is preliminary data.</text>
</comment>
<dbReference type="GO" id="GO:0016755">
    <property type="term" value="F:aminoacyltransferase activity"/>
    <property type="evidence" value="ECO:0007669"/>
    <property type="project" value="TreeGrafter"/>
</dbReference>
<evidence type="ECO:0000256" key="6">
    <source>
        <dbReference type="SAM" id="Phobius"/>
    </source>
</evidence>
<dbReference type="InterPro" id="IPR016181">
    <property type="entry name" value="Acyl_CoA_acyltransferase"/>
</dbReference>
<keyword evidence="8" id="KW-0808">Transferase</keyword>
<protein>
    <submittedName>
        <fullName evidence="8">Phosphatidylglycerol lysyltransferase</fullName>
    </submittedName>
</protein>
<evidence type="ECO:0000256" key="2">
    <source>
        <dbReference type="ARBA" id="ARBA00022475"/>
    </source>
</evidence>
<sequence length="619" mass="68206">MNQSSNKASRFAVTRGIKIALPILIFAVCVTLLWQKIVAMDISAIKNALVAVELKSCSIAALATWLSLRAVGQYDAIWHQTLRTGIAPHVAARAGMTAVAIAQTLGFGAITASLVRLRSLPQMSLWKVTQLSAAVSLTFMACWALYALVAVWWLGATMKLSPIWVILIALTSIIMLGAVAFGRDRFKGALTTTRLFQLMGWTGFDMLCASAALYVLLPAGTETQFTMLFAAYIIALGAGLLSSSPGGAGAFDLTLLTLLSGQEEMVASLIIFRVIYYVIPAAIAFIAIMSRKTPTTSDIKGPAFWGLAYQTGDLRHIAGRDWFIGRLPFFHCSIGAHDQQHSEPVDVQKIGRVARRRGRCGVFYNCSPRLAAAADRAGWYVRRIAMEAVVRPNNWTLEGRGFQTLRRKLRRAQLAGVHIQQANDAHTMPVLAKIARNWAIQHGGEMGFSMGRFSTDLIAKQRVFLIKNDCETIGFVTFCISHDNWHLDLIRHQGRLPDGAMHAAIVAAIDAAAAENVTLVSLATVPDPRHTPSYWSERKRGLIQFKRSFSPVWLPRYHAAPNKLMFWISGLVIAVAIHRPLQNLPWKALRLIKIAALELKLSPRHDKRLVKQNGSPERS</sequence>
<proteinExistence type="predicted"/>
<feature type="transmembrane region" description="Helical" evidence="6">
    <location>
        <begin position="270"/>
        <end position="289"/>
    </location>
</feature>
<keyword evidence="3 6" id="KW-0812">Transmembrane</keyword>
<feature type="transmembrane region" description="Helical" evidence="6">
    <location>
        <begin position="161"/>
        <end position="183"/>
    </location>
</feature>
<name>A0A2T0W179_9RHOB</name>
<dbReference type="InterPro" id="IPR024320">
    <property type="entry name" value="LPG_synthase_C"/>
</dbReference>
<feature type="transmembrane region" description="Helical" evidence="6">
    <location>
        <begin position="12"/>
        <end position="34"/>
    </location>
</feature>
<keyword evidence="4 6" id="KW-1133">Transmembrane helix</keyword>
<comment type="subcellular location">
    <subcellularLocation>
        <location evidence="1">Cell membrane</location>
        <topology evidence="1">Multi-pass membrane protein</topology>
    </subcellularLocation>
</comment>
<dbReference type="PANTHER" id="PTHR34697">
    <property type="entry name" value="PHOSPHATIDYLGLYCEROL LYSYLTRANSFERASE"/>
    <property type="match status" value="1"/>
</dbReference>
<evidence type="ECO:0000256" key="4">
    <source>
        <dbReference type="ARBA" id="ARBA00022989"/>
    </source>
</evidence>
<feature type="transmembrane region" description="Helical" evidence="6">
    <location>
        <begin position="195"/>
        <end position="217"/>
    </location>
</feature>
<dbReference type="EMBL" id="PVTP01000003">
    <property type="protein sequence ID" value="PRY78720.1"/>
    <property type="molecule type" value="Genomic_DNA"/>
</dbReference>
<evidence type="ECO:0000256" key="3">
    <source>
        <dbReference type="ARBA" id="ARBA00022692"/>
    </source>
</evidence>